<evidence type="ECO:0000313" key="11">
    <source>
        <dbReference type="Proteomes" id="UP001234343"/>
    </source>
</evidence>
<proteinExistence type="inferred from homology"/>
<feature type="domain" description="ABC transporter" evidence="9">
    <location>
        <begin position="5"/>
        <end position="227"/>
    </location>
</feature>
<evidence type="ECO:0000256" key="5">
    <source>
        <dbReference type="ARBA" id="ARBA00022840"/>
    </source>
</evidence>
<dbReference type="InterPro" id="IPR015854">
    <property type="entry name" value="ABC_transpr_LolD-like"/>
</dbReference>
<dbReference type="RefSeq" id="WP_289365368.1">
    <property type="nucleotide sequence ID" value="NZ_JAUCBP010000007.1"/>
</dbReference>
<accession>A0ABT7SXX9</accession>
<reference evidence="10 11" key="1">
    <citation type="submission" date="2023-06" db="EMBL/GenBank/DDBJ databases">
        <title>Alteromonas sp. ASW11-36 isolated from intertidal sand.</title>
        <authorList>
            <person name="Li Y."/>
        </authorList>
    </citation>
    <scope>NUCLEOTIDE SEQUENCE [LARGE SCALE GENOMIC DNA]</scope>
    <source>
        <strain evidence="10 11">ASW11-36</strain>
    </source>
</reference>
<dbReference type="PANTHER" id="PTHR24220">
    <property type="entry name" value="IMPORT ATP-BINDING PROTEIN"/>
    <property type="match status" value="1"/>
</dbReference>
<organism evidence="10 11">
    <name type="scientific">Alteromonas arenosi</name>
    <dbReference type="NCBI Taxonomy" id="3055817"/>
    <lineage>
        <taxon>Bacteria</taxon>
        <taxon>Pseudomonadati</taxon>
        <taxon>Pseudomonadota</taxon>
        <taxon>Gammaproteobacteria</taxon>
        <taxon>Alteromonadales</taxon>
        <taxon>Alteromonadaceae</taxon>
        <taxon>Alteromonas/Salinimonas group</taxon>
        <taxon>Alteromonas</taxon>
    </lineage>
</organism>
<comment type="subcellular location">
    <subcellularLocation>
        <location evidence="8">Cell inner membrane</location>
        <topology evidence="8">Peripheral membrane protein</topology>
    </subcellularLocation>
</comment>
<keyword evidence="11" id="KW-1185">Reference proteome</keyword>
<evidence type="ECO:0000256" key="2">
    <source>
        <dbReference type="ARBA" id="ARBA00022475"/>
    </source>
</evidence>
<dbReference type="InterPro" id="IPR027417">
    <property type="entry name" value="P-loop_NTPase"/>
</dbReference>
<evidence type="ECO:0000256" key="7">
    <source>
        <dbReference type="ARBA" id="ARBA00023136"/>
    </source>
</evidence>
<dbReference type="NCBIfam" id="TIGR02211">
    <property type="entry name" value="LolD_lipo_ex"/>
    <property type="match status" value="1"/>
</dbReference>
<sequence length="227" mass="24618">MSVLLSCDSVSKSFIDGKNEVQVLRDITFSVNASEQIAILGSSGSGKSTLLHILGALDTPSSGTVEVDGQSLFALNSNQQARFRNQTMGFVYQFHHLLPEFNAVENVAMPLLIAGENPDKARLIANEMLAKVSLQHRIEHKPSALSGGERQRVAIARALVNKPKLVLADEPTGNLDKSTGEAIADLLAELRESLQMAFIVVTHDLQLAAQFDRVLTLSSGQLEERTK</sequence>
<dbReference type="PANTHER" id="PTHR24220:SF689">
    <property type="entry name" value="LIPOPROTEIN-RELEASING SYSTEM ATP-BINDING PROTEIN LOLD"/>
    <property type="match status" value="1"/>
</dbReference>
<dbReference type="CDD" id="cd03255">
    <property type="entry name" value="ABC_MJ0796_LolCDE_FtsE"/>
    <property type="match status" value="1"/>
</dbReference>
<dbReference type="Proteomes" id="UP001234343">
    <property type="component" value="Unassembled WGS sequence"/>
</dbReference>
<dbReference type="Gene3D" id="3.40.50.300">
    <property type="entry name" value="P-loop containing nucleotide triphosphate hydrolases"/>
    <property type="match status" value="1"/>
</dbReference>
<comment type="function">
    <text evidence="8">Part of the ABC transporter complex LolCDE involved in the translocation of mature outer membrane-directed lipoproteins, from the inner membrane to the periplasmic chaperone, LolA. Responsible for the formation of the LolA-lipoprotein complex in an ATP-dependent manner.</text>
</comment>
<dbReference type="EMBL" id="JAUCBP010000007">
    <property type="protein sequence ID" value="MDM7861050.1"/>
    <property type="molecule type" value="Genomic_DNA"/>
</dbReference>
<dbReference type="InterPro" id="IPR017871">
    <property type="entry name" value="ABC_transporter-like_CS"/>
</dbReference>
<comment type="similarity">
    <text evidence="8">Belongs to the ABC transporter superfamily. Lipoprotein translocase (TC 3.A.1.125) family.</text>
</comment>
<keyword evidence="5 8" id="KW-0067">ATP-binding</keyword>
<evidence type="ECO:0000256" key="4">
    <source>
        <dbReference type="ARBA" id="ARBA00022741"/>
    </source>
</evidence>
<comment type="subunit">
    <text evidence="8">The complex is composed of two ATP-binding proteins (LolD) and two transmembrane proteins (LolC and LolE).</text>
</comment>
<keyword evidence="6 8" id="KW-1278">Translocase</keyword>
<keyword evidence="1 8" id="KW-0813">Transport</keyword>
<evidence type="ECO:0000256" key="3">
    <source>
        <dbReference type="ARBA" id="ARBA00022519"/>
    </source>
</evidence>
<dbReference type="SMART" id="SM00382">
    <property type="entry name" value="AAA"/>
    <property type="match status" value="1"/>
</dbReference>
<evidence type="ECO:0000256" key="6">
    <source>
        <dbReference type="ARBA" id="ARBA00022967"/>
    </source>
</evidence>
<keyword evidence="3 8" id="KW-0997">Cell inner membrane</keyword>
<dbReference type="SUPFAM" id="SSF52540">
    <property type="entry name" value="P-loop containing nucleoside triphosphate hydrolases"/>
    <property type="match status" value="1"/>
</dbReference>
<evidence type="ECO:0000256" key="8">
    <source>
        <dbReference type="RuleBase" id="RU367068"/>
    </source>
</evidence>
<dbReference type="GO" id="GO:0005524">
    <property type="term" value="F:ATP binding"/>
    <property type="evidence" value="ECO:0007669"/>
    <property type="project" value="UniProtKB-KW"/>
</dbReference>
<dbReference type="PROSITE" id="PS00211">
    <property type="entry name" value="ABC_TRANSPORTER_1"/>
    <property type="match status" value="1"/>
</dbReference>
<dbReference type="Pfam" id="PF00005">
    <property type="entry name" value="ABC_tran"/>
    <property type="match status" value="1"/>
</dbReference>
<dbReference type="InterPro" id="IPR017911">
    <property type="entry name" value="MacB-like_ATP-bd"/>
</dbReference>
<evidence type="ECO:0000256" key="1">
    <source>
        <dbReference type="ARBA" id="ARBA00022448"/>
    </source>
</evidence>
<dbReference type="InterPro" id="IPR003593">
    <property type="entry name" value="AAA+_ATPase"/>
</dbReference>
<evidence type="ECO:0000313" key="10">
    <source>
        <dbReference type="EMBL" id="MDM7861050.1"/>
    </source>
</evidence>
<dbReference type="InterPro" id="IPR003439">
    <property type="entry name" value="ABC_transporter-like_ATP-bd"/>
</dbReference>
<keyword evidence="10" id="KW-0449">Lipoprotein</keyword>
<name>A0ABT7SXX9_9ALTE</name>
<keyword evidence="2 8" id="KW-1003">Cell membrane</keyword>
<gene>
    <name evidence="8 10" type="primary">lolD</name>
    <name evidence="10" type="ORF">QTP81_10610</name>
</gene>
<keyword evidence="7 8" id="KW-0472">Membrane</keyword>
<comment type="caution">
    <text evidence="10">The sequence shown here is derived from an EMBL/GenBank/DDBJ whole genome shotgun (WGS) entry which is preliminary data.</text>
</comment>
<evidence type="ECO:0000259" key="9">
    <source>
        <dbReference type="PROSITE" id="PS50893"/>
    </source>
</evidence>
<keyword evidence="4 8" id="KW-0547">Nucleotide-binding</keyword>
<protein>
    <recommendedName>
        <fullName evidence="8">Lipoprotein-releasing system ATP-binding protein LolD</fullName>
        <ecNumber evidence="8">7.6.2.-</ecNumber>
    </recommendedName>
</protein>
<dbReference type="PROSITE" id="PS50893">
    <property type="entry name" value="ABC_TRANSPORTER_2"/>
    <property type="match status" value="1"/>
</dbReference>
<dbReference type="EC" id="7.6.2.-" evidence="8"/>
<dbReference type="InterPro" id="IPR011924">
    <property type="entry name" value="LolD_lipo_ATP-bd"/>
</dbReference>